<evidence type="ECO:0000256" key="2">
    <source>
        <dbReference type="ARBA" id="ARBA00022679"/>
    </source>
</evidence>
<dbReference type="Proteomes" id="UP000031516">
    <property type="component" value="Unassembled WGS sequence"/>
</dbReference>
<dbReference type="InterPro" id="IPR035246">
    <property type="entry name" value="Spermidine_synt_N"/>
</dbReference>
<dbReference type="PROSITE" id="PS01330">
    <property type="entry name" value="PABS_1"/>
    <property type="match status" value="1"/>
</dbReference>
<dbReference type="PANTHER" id="PTHR11558">
    <property type="entry name" value="SPERMIDINE/SPERMINE SYNTHASE"/>
    <property type="match status" value="1"/>
</dbReference>
<evidence type="ECO:0000256" key="4">
    <source>
        <dbReference type="RuleBase" id="RU003836"/>
    </source>
</evidence>
<reference evidence="6 7" key="1">
    <citation type="submission" date="2014-03" db="EMBL/GenBank/DDBJ databases">
        <title>The genome of Kluyveromyces dobzhanskii.</title>
        <authorList>
            <person name="Nystedt B."/>
            <person name="Astrom S."/>
        </authorList>
    </citation>
    <scope>NUCLEOTIDE SEQUENCE [LARGE SCALE GENOMIC DNA]</scope>
    <source>
        <strain evidence="6 7">CBS 2104</strain>
    </source>
</reference>
<dbReference type="CDD" id="cd02440">
    <property type="entry name" value="AdoMet_MTases"/>
    <property type="match status" value="1"/>
</dbReference>
<dbReference type="InterPro" id="IPR029063">
    <property type="entry name" value="SAM-dependent_MTases_sf"/>
</dbReference>
<dbReference type="Gene3D" id="2.30.140.10">
    <property type="entry name" value="Spermidine synthase, tetramerisation domain"/>
    <property type="match status" value="1"/>
</dbReference>
<proteinExistence type="inferred from homology"/>
<dbReference type="InterPro" id="IPR001045">
    <property type="entry name" value="Spermi_synthase"/>
</dbReference>
<dbReference type="InterPro" id="IPR030374">
    <property type="entry name" value="PABS"/>
</dbReference>
<dbReference type="FunFam" id="2.30.140.10:FF:000001">
    <property type="entry name" value="SPE3p Spermidine synthase"/>
    <property type="match status" value="1"/>
</dbReference>
<dbReference type="PROSITE" id="PS51006">
    <property type="entry name" value="PABS_2"/>
    <property type="match status" value="1"/>
</dbReference>
<dbReference type="PANTHER" id="PTHR11558:SF11">
    <property type="entry name" value="SPERMIDINE SYNTHASE"/>
    <property type="match status" value="1"/>
</dbReference>
<dbReference type="NCBIfam" id="TIGR00417">
    <property type="entry name" value="speE"/>
    <property type="match status" value="1"/>
</dbReference>
<comment type="similarity">
    <text evidence="1 4">Belongs to the spermidine/spermine synthase family.</text>
</comment>
<keyword evidence="3" id="KW-0620">Polyamine biosynthesis</keyword>
<feature type="domain" description="PABS" evidence="5">
    <location>
        <begin position="10"/>
        <end position="250"/>
    </location>
</feature>
<evidence type="ECO:0000256" key="1">
    <source>
        <dbReference type="ARBA" id="ARBA00007867"/>
    </source>
</evidence>
<evidence type="ECO:0000256" key="3">
    <source>
        <dbReference type="PROSITE-ProRule" id="PRU00354"/>
    </source>
</evidence>
<protein>
    <submittedName>
        <fullName evidence="6">WGS project CCBQ000000000 data, contig 00102</fullName>
    </submittedName>
</protein>
<accession>A0A0A8L734</accession>
<dbReference type="Pfam" id="PF17284">
    <property type="entry name" value="Spermine_synt_N"/>
    <property type="match status" value="1"/>
</dbReference>
<evidence type="ECO:0000259" key="5">
    <source>
        <dbReference type="PROSITE" id="PS51006"/>
    </source>
</evidence>
<evidence type="ECO:0000313" key="7">
    <source>
        <dbReference type="Proteomes" id="UP000031516"/>
    </source>
</evidence>
<dbReference type="OrthoDB" id="38125at2759"/>
<dbReference type="InterPro" id="IPR030668">
    <property type="entry name" value="Spermi_synthase_euk"/>
</dbReference>
<dbReference type="GO" id="GO:0004766">
    <property type="term" value="F:spermidine synthase activity"/>
    <property type="evidence" value="ECO:0007669"/>
    <property type="project" value="TreeGrafter"/>
</dbReference>
<sequence length="295" mass="33160">MSSQHPCITDGWFNEVNDKSFPGQAFSLKVNKVLYHEKSQFQDILIFESSDYGNVLVLDGIIQVSERDEFAYQEMISHVPLYTHENPKKILVIGGGDGGVLREVVKHSCVEEATLVEIDSRVIELSKKYLPGMACSFKHPKVRVKLCDGFQFLRDVAESGTKYDVIITDSSDPDGPAEAFFQMEYFELLYKALNDNGVVIAQASENVWLNLDYLKTLLHTARAVFPLAEYCSTMLPTYTSGQLGLITCCKNPKVNPTDPSRVPTEEEQTNMRYYNRGIHSAAFVLPTWAGKVLKP</sequence>
<dbReference type="GO" id="GO:0015940">
    <property type="term" value="P:pantothenate biosynthetic process"/>
    <property type="evidence" value="ECO:0007669"/>
    <property type="project" value="UniProtKB-ARBA"/>
</dbReference>
<keyword evidence="2 3" id="KW-0808">Transferase</keyword>
<feature type="active site" description="Proton acceptor" evidence="3">
    <location>
        <position position="169"/>
    </location>
</feature>
<dbReference type="InterPro" id="IPR030373">
    <property type="entry name" value="PABS_CS"/>
</dbReference>
<dbReference type="Gene3D" id="3.40.50.150">
    <property type="entry name" value="Vaccinia Virus protein VP39"/>
    <property type="match status" value="1"/>
</dbReference>
<dbReference type="EMBL" id="CCBQ010000027">
    <property type="protein sequence ID" value="CDO94013.1"/>
    <property type="molecule type" value="Genomic_DNA"/>
</dbReference>
<dbReference type="FunFam" id="3.40.50.150:FF:000013">
    <property type="entry name" value="Spermidine synthase"/>
    <property type="match status" value="1"/>
</dbReference>
<dbReference type="GO" id="GO:0005829">
    <property type="term" value="C:cytosol"/>
    <property type="evidence" value="ECO:0007669"/>
    <property type="project" value="TreeGrafter"/>
</dbReference>
<dbReference type="Pfam" id="PF01564">
    <property type="entry name" value="Spermine_synth"/>
    <property type="match status" value="1"/>
</dbReference>
<gene>
    <name evidence="6" type="ORF">KLDO_g2299</name>
</gene>
<dbReference type="NCBIfam" id="NF002010">
    <property type="entry name" value="PRK00811.1"/>
    <property type="match status" value="1"/>
</dbReference>
<dbReference type="AlphaFoldDB" id="A0A0A8L734"/>
<name>A0A0A8L734_9SACH</name>
<evidence type="ECO:0000313" key="6">
    <source>
        <dbReference type="EMBL" id="CDO94013.1"/>
    </source>
</evidence>
<dbReference type="HAMAP" id="MF_00198">
    <property type="entry name" value="Spermidine_synth"/>
    <property type="match status" value="1"/>
</dbReference>
<keyword evidence="7" id="KW-1185">Reference proteome</keyword>
<dbReference type="GO" id="GO:0008295">
    <property type="term" value="P:spermidine biosynthetic process"/>
    <property type="evidence" value="ECO:0007669"/>
    <property type="project" value="TreeGrafter"/>
</dbReference>
<comment type="caution">
    <text evidence="6">The sequence shown here is derived from an EMBL/GenBank/DDBJ whole genome shotgun (WGS) entry which is preliminary data.</text>
</comment>
<organism evidence="6 7">
    <name type="scientific">Kluyveromyces dobzhanskii CBS 2104</name>
    <dbReference type="NCBI Taxonomy" id="1427455"/>
    <lineage>
        <taxon>Eukaryota</taxon>
        <taxon>Fungi</taxon>
        <taxon>Dikarya</taxon>
        <taxon>Ascomycota</taxon>
        <taxon>Saccharomycotina</taxon>
        <taxon>Saccharomycetes</taxon>
        <taxon>Saccharomycetales</taxon>
        <taxon>Saccharomycetaceae</taxon>
        <taxon>Kluyveromyces</taxon>
    </lineage>
</organism>
<dbReference type="SUPFAM" id="SSF53335">
    <property type="entry name" value="S-adenosyl-L-methionine-dependent methyltransferases"/>
    <property type="match status" value="1"/>
</dbReference>
<dbReference type="InterPro" id="IPR037163">
    <property type="entry name" value="Spermidine_synt_N_sf"/>
</dbReference>
<dbReference type="PIRSF" id="PIRSF000502">
    <property type="entry name" value="Spermidine_synth"/>
    <property type="match status" value="1"/>
</dbReference>